<reference evidence="4" key="1">
    <citation type="submission" date="2020-12" db="EMBL/GenBank/DDBJ databases">
        <title>Bacterial taxonomy.</title>
        <authorList>
            <person name="Pan X."/>
        </authorList>
    </citation>
    <scope>NUCLEOTIDE SEQUENCE</scope>
    <source>
        <strain evidence="4">B2012</strain>
    </source>
</reference>
<feature type="domain" description="FAD-binding PCMH-type" evidence="3">
    <location>
        <begin position="1"/>
        <end position="182"/>
    </location>
</feature>
<dbReference type="SUPFAM" id="SSF56176">
    <property type="entry name" value="FAD-binding/transporter-associated domain-like"/>
    <property type="match status" value="1"/>
</dbReference>
<dbReference type="InterPro" id="IPR016164">
    <property type="entry name" value="FAD-linked_Oxase-like_C"/>
</dbReference>
<dbReference type="PANTHER" id="PTHR11748:SF103">
    <property type="entry name" value="GLYCOLATE OXIDASE SUBUNIT GLCE"/>
    <property type="match status" value="1"/>
</dbReference>
<dbReference type="InterPro" id="IPR016166">
    <property type="entry name" value="FAD-bd_PCMH"/>
</dbReference>
<evidence type="ECO:0000256" key="1">
    <source>
        <dbReference type="ARBA" id="ARBA00022630"/>
    </source>
</evidence>
<dbReference type="EMBL" id="JAEKJA010000006">
    <property type="protein sequence ID" value="MBJ3775702.1"/>
    <property type="molecule type" value="Genomic_DNA"/>
</dbReference>
<dbReference type="GO" id="GO:0003824">
    <property type="term" value="F:catalytic activity"/>
    <property type="evidence" value="ECO:0007669"/>
    <property type="project" value="InterPro"/>
</dbReference>
<sequence length="396" mass="40199">MESTLTPRTAGEVRDAVAWAVSAREPLRVIGGGTKASVAPPIQTGHTLTLAGLSGIVAYEPEELVLTLKPGTPMAEVTAALDEANQMLAFEPPSFAPLLGSSGTATFGGTFGTNFAGPRRLTAGAVRDHMLGVEAVSGRGETFKAGGRVVKNVTGYDLARALAGSWGTLAVATLLTVKVLPRPETEATVVLDGLAAEAAVGAMAQAMGSSADVSGAAHLPADVAAIVPDAKGAATLLRLEGFGPSVASRRAMLEGLLKSHGPRLLEREASAALWPKVRDATPFVGTDGAVWRCSVAPTMGPRVAAALPTGSRVMFDWAGGLLLVETPAVGDAGAAALREAIRRAGGGHATLLRAPPAVRAAVPTFQPTATGIAALAGRLRQAFDPEGILNPGQLGR</sequence>
<name>A0A934IP07_9HYPH</name>
<evidence type="ECO:0000259" key="3">
    <source>
        <dbReference type="PROSITE" id="PS51387"/>
    </source>
</evidence>
<dbReference type="InterPro" id="IPR006094">
    <property type="entry name" value="Oxid_FAD_bind_N"/>
</dbReference>
<keyword evidence="2" id="KW-0274">FAD</keyword>
<dbReference type="Gene3D" id="3.30.465.10">
    <property type="match status" value="1"/>
</dbReference>
<accession>A0A934IP07</accession>
<evidence type="ECO:0000313" key="5">
    <source>
        <dbReference type="Proteomes" id="UP000609531"/>
    </source>
</evidence>
<keyword evidence="1" id="KW-0285">Flavoprotein</keyword>
<proteinExistence type="predicted"/>
<dbReference type="Proteomes" id="UP000609531">
    <property type="component" value="Unassembled WGS sequence"/>
</dbReference>
<comment type="caution">
    <text evidence="4">The sequence shown here is derived from an EMBL/GenBank/DDBJ whole genome shotgun (WGS) entry which is preliminary data.</text>
</comment>
<evidence type="ECO:0000256" key="2">
    <source>
        <dbReference type="ARBA" id="ARBA00022827"/>
    </source>
</evidence>
<dbReference type="GO" id="GO:0071949">
    <property type="term" value="F:FAD binding"/>
    <property type="evidence" value="ECO:0007669"/>
    <property type="project" value="InterPro"/>
</dbReference>
<organism evidence="4 5">
    <name type="scientific">Acuticoccus mangrovi</name>
    <dbReference type="NCBI Taxonomy" id="2796142"/>
    <lineage>
        <taxon>Bacteria</taxon>
        <taxon>Pseudomonadati</taxon>
        <taxon>Pseudomonadota</taxon>
        <taxon>Alphaproteobacteria</taxon>
        <taxon>Hyphomicrobiales</taxon>
        <taxon>Amorphaceae</taxon>
        <taxon>Acuticoccus</taxon>
    </lineage>
</organism>
<dbReference type="InterPro" id="IPR036318">
    <property type="entry name" value="FAD-bd_PCMH-like_sf"/>
</dbReference>
<dbReference type="PROSITE" id="PS51387">
    <property type="entry name" value="FAD_PCMH"/>
    <property type="match status" value="1"/>
</dbReference>
<dbReference type="InterPro" id="IPR016169">
    <property type="entry name" value="FAD-bd_PCMH_sub2"/>
</dbReference>
<keyword evidence="5" id="KW-1185">Reference proteome</keyword>
<dbReference type="SUPFAM" id="SSF55103">
    <property type="entry name" value="FAD-linked oxidases, C-terminal domain"/>
    <property type="match status" value="1"/>
</dbReference>
<dbReference type="Pfam" id="PF01565">
    <property type="entry name" value="FAD_binding_4"/>
    <property type="match status" value="1"/>
</dbReference>
<dbReference type="AlphaFoldDB" id="A0A934IP07"/>
<dbReference type="PANTHER" id="PTHR11748">
    <property type="entry name" value="D-LACTATE DEHYDROGENASE"/>
    <property type="match status" value="1"/>
</dbReference>
<gene>
    <name evidence="4" type="ORF">JCR33_08405</name>
</gene>
<protein>
    <submittedName>
        <fullName evidence="4">FAD-binding protein</fullName>
    </submittedName>
</protein>
<evidence type="ECO:0000313" key="4">
    <source>
        <dbReference type="EMBL" id="MBJ3775702.1"/>
    </source>
</evidence>